<evidence type="ECO:0000313" key="3">
    <source>
        <dbReference type="EMBL" id="GMN73965.1"/>
    </source>
</evidence>
<feature type="region of interest" description="Disordered" evidence="1">
    <location>
        <begin position="104"/>
        <end position="147"/>
    </location>
</feature>
<dbReference type="EMBL" id="BTGU01010762">
    <property type="protein sequence ID" value="GMN73974.1"/>
    <property type="molecule type" value="Genomic_DNA"/>
</dbReference>
<evidence type="ECO:0000313" key="2">
    <source>
        <dbReference type="EMBL" id="GMN73963.1"/>
    </source>
</evidence>
<proteinExistence type="predicted"/>
<accession>A0AA88EGZ9</accession>
<evidence type="ECO:0000313" key="5">
    <source>
        <dbReference type="EMBL" id="GMN73977.1"/>
    </source>
</evidence>
<keyword evidence="6" id="KW-1185">Reference proteome</keyword>
<evidence type="ECO:0000313" key="4">
    <source>
        <dbReference type="EMBL" id="GMN73974.1"/>
    </source>
</evidence>
<name>A0AA88EGZ9_FICCA</name>
<dbReference type="AlphaFoldDB" id="A0AA88EGZ9"/>
<dbReference type="EMBL" id="BTGU01010761">
    <property type="protein sequence ID" value="GMN73965.1"/>
    <property type="molecule type" value="Genomic_DNA"/>
</dbReference>
<gene>
    <name evidence="2" type="ORF">TIFTF001_052284</name>
    <name evidence="3" type="ORF">TIFTF001_052286</name>
    <name evidence="4" type="ORF">TIFTF001_052288</name>
    <name evidence="5" type="ORF">TIFTF001_052290</name>
</gene>
<feature type="compositionally biased region" description="Basic and acidic residues" evidence="1">
    <location>
        <begin position="125"/>
        <end position="134"/>
    </location>
</feature>
<dbReference type="EMBL" id="BTGU01010760">
    <property type="protein sequence ID" value="GMN73963.1"/>
    <property type="molecule type" value="Genomic_DNA"/>
</dbReference>
<comment type="caution">
    <text evidence="2">The sequence shown here is derived from an EMBL/GenBank/DDBJ whole genome shotgun (WGS) entry which is preliminary data.</text>
</comment>
<sequence length="270" mass="30322">MSAIRSSTEEFDFLQQRKGVESSNEVSERSRPATVSGAGVLYIPPIAQLNRPPQRISMESFLRTANPSPILTEDNLALIKSRYGFPNEVQLCLPFANERADTVSEEHARATPFRKVEGRRKAKKKGADEEKRASQGDQSRVKQRPQIKNEEEADVECILRGMELIYRSIVKAVVIKRALRRLFGSLLFIESLSKEVALITRLSLDMIKIDFPSPKEIISRKREEAAPCQKVEGRRKAKEKGADEEKGASQGDRSRVEQRTSNNKLGGGGR</sequence>
<feature type="region of interest" description="Disordered" evidence="1">
    <location>
        <begin position="15"/>
        <end position="34"/>
    </location>
</feature>
<feature type="compositionally biased region" description="Basic and acidic residues" evidence="1">
    <location>
        <begin position="220"/>
        <end position="258"/>
    </location>
</feature>
<dbReference type="EMBL" id="BTGU01010763">
    <property type="protein sequence ID" value="GMN73977.1"/>
    <property type="molecule type" value="Genomic_DNA"/>
</dbReference>
<dbReference type="Proteomes" id="UP001187192">
    <property type="component" value="Unassembled WGS sequence"/>
</dbReference>
<organism evidence="2 6">
    <name type="scientific">Ficus carica</name>
    <name type="common">Common fig</name>
    <dbReference type="NCBI Taxonomy" id="3494"/>
    <lineage>
        <taxon>Eukaryota</taxon>
        <taxon>Viridiplantae</taxon>
        <taxon>Streptophyta</taxon>
        <taxon>Embryophyta</taxon>
        <taxon>Tracheophyta</taxon>
        <taxon>Spermatophyta</taxon>
        <taxon>Magnoliopsida</taxon>
        <taxon>eudicotyledons</taxon>
        <taxon>Gunneridae</taxon>
        <taxon>Pentapetalae</taxon>
        <taxon>rosids</taxon>
        <taxon>fabids</taxon>
        <taxon>Rosales</taxon>
        <taxon>Moraceae</taxon>
        <taxon>Ficeae</taxon>
        <taxon>Ficus</taxon>
    </lineage>
</organism>
<evidence type="ECO:0000313" key="6">
    <source>
        <dbReference type="Proteomes" id="UP001187192"/>
    </source>
</evidence>
<reference evidence="2" key="1">
    <citation type="submission" date="2023-07" db="EMBL/GenBank/DDBJ databases">
        <title>draft genome sequence of fig (Ficus carica).</title>
        <authorList>
            <person name="Takahashi T."/>
            <person name="Nishimura K."/>
        </authorList>
    </citation>
    <scope>NUCLEOTIDE SEQUENCE</scope>
</reference>
<feature type="region of interest" description="Disordered" evidence="1">
    <location>
        <begin position="220"/>
        <end position="270"/>
    </location>
</feature>
<evidence type="ECO:0000256" key="1">
    <source>
        <dbReference type="SAM" id="MobiDB-lite"/>
    </source>
</evidence>
<protein>
    <submittedName>
        <fullName evidence="2">Uncharacterized protein</fullName>
    </submittedName>
</protein>